<gene>
    <name evidence="2" type="ORF">Tsubulata_027813</name>
</gene>
<proteinExistence type="predicted"/>
<feature type="transmembrane region" description="Helical" evidence="1">
    <location>
        <begin position="54"/>
        <end position="75"/>
    </location>
</feature>
<sequence length="77" mass="9297">MKVSRWKSTFWSTFWILLDFSLKFQLAIWLEEALQSHRFGSRYYFRTAGDSRRISIVFFFSILALLVFAVVSLQWSY</sequence>
<keyword evidence="1" id="KW-1133">Transmembrane helix</keyword>
<dbReference type="EMBL" id="JAKUCV010005154">
    <property type="protein sequence ID" value="KAJ4832331.1"/>
    <property type="molecule type" value="Genomic_DNA"/>
</dbReference>
<dbReference type="AlphaFoldDB" id="A0A9Q0FJ07"/>
<evidence type="ECO:0000313" key="2">
    <source>
        <dbReference type="EMBL" id="KAJ4832331.1"/>
    </source>
</evidence>
<name>A0A9Q0FJ07_9ROSI</name>
<protein>
    <submittedName>
        <fullName evidence="2">Uncharacterized protein</fullName>
    </submittedName>
</protein>
<organism evidence="2 3">
    <name type="scientific">Turnera subulata</name>
    <dbReference type="NCBI Taxonomy" id="218843"/>
    <lineage>
        <taxon>Eukaryota</taxon>
        <taxon>Viridiplantae</taxon>
        <taxon>Streptophyta</taxon>
        <taxon>Embryophyta</taxon>
        <taxon>Tracheophyta</taxon>
        <taxon>Spermatophyta</taxon>
        <taxon>Magnoliopsida</taxon>
        <taxon>eudicotyledons</taxon>
        <taxon>Gunneridae</taxon>
        <taxon>Pentapetalae</taxon>
        <taxon>rosids</taxon>
        <taxon>fabids</taxon>
        <taxon>Malpighiales</taxon>
        <taxon>Passifloraceae</taxon>
        <taxon>Turnera</taxon>
    </lineage>
</organism>
<keyword evidence="3" id="KW-1185">Reference proteome</keyword>
<keyword evidence="1" id="KW-0472">Membrane</keyword>
<evidence type="ECO:0000256" key="1">
    <source>
        <dbReference type="SAM" id="Phobius"/>
    </source>
</evidence>
<reference evidence="2" key="2">
    <citation type="journal article" date="2023" name="Plants (Basel)">
        <title>Annotation of the Turnera subulata (Passifloraceae) Draft Genome Reveals the S-Locus Evolved after the Divergence of Turneroideae from Passifloroideae in a Stepwise Manner.</title>
        <authorList>
            <person name="Henning P.M."/>
            <person name="Roalson E.H."/>
            <person name="Mir W."/>
            <person name="McCubbin A.G."/>
            <person name="Shore J.S."/>
        </authorList>
    </citation>
    <scope>NUCLEOTIDE SEQUENCE</scope>
    <source>
        <strain evidence="2">F60SS</strain>
    </source>
</reference>
<keyword evidence="1" id="KW-0812">Transmembrane</keyword>
<accession>A0A9Q0FJ07</accession>
<comment type="caution">
    <text evidence="2">The sequence shown here is derived from an EMBL/GenBank/DDBJ whole genome shotgun (WGS) entry which is preliminary data.</text>
</comment>
<evidence type="ECO:0000313" key="3">
    <source>
        <dbReference type="Proteomes" id="UP001141552"/>
    </source>
</evidence>
<dbReference type="Proteomes" id="UP001141552">
    <property type="component" value="Unassembled WGS sequence"/>
</dbReference>
<reference evidence="2" key="1">
    <citation type="submission" date="2022-02" db="EMBL/GenBank/DDBJ databases">
        <authorList>
            <person name="Henning P.M."/>
            <person name="McCubbin A.G."/>
            <person name="Shore J.S."/>
        </authorList>
    </citation>
    <scope>NUCLEOTIDE SEQUENCE</scope>
    <source>
        <strain evidence="2">F60SS</strain>
        <tissue evidence="2">Leaves</tissue>
    </source>
</reference>